<keyword evidence="9 10" id="KW-0998">Cell outer membrane</keyword>
<evidence type="ECO:0000256" key="1">
    <source>
        <dbReference type="ARBA" id="ARBA00004571"/>
    </source>
</evidence>
<dbReference type="SUPFAM" id="SSF56935">
    <property type="entry name" value="Porins"/>
    <property type="match status" value="1"/>
</dbReference>
<dbReference type="GO" id="GO:0009279">
    <property type="term" value="C:cell outer membrane"/>
    <property type="evidence" value="ECO:0007669"/>
    <property type="project" value="UniProtKB-SubCell"/>
</dbReference>
<evidence type="ECO:0000313" key="16">
    <source>
        <dbReference type="Proteomes" id="UP001139095"/>
    </source>
</evidence>
<dbReference type="GO" id="GO:0015344">
    <property type="term" value="F:siderophore uptake transmembrane transporter activity"/>
    <property type="evidence" value="ECO:0007669"/>
    <property type="project" value="TreeGrafter"/>
</dbReference>
<keyword evidence="16" id="KW-1185">Reference proteome</keyword>
<sequence>MRMSKHHYQRTALAILIGAATHSATALAESAENSVALEKLVVSASGYEQSVAEAPASISVVTREDLETKQFRDLAEALVGVEGVDVRGSTGKSGGLEIRMRGMPSEYTLILIDGRRQNASSGVTPNGFGATGTSFMPPVSSIERIEVIRGPMSTLYGSDAIGGVVNIITRKIADKPSGSVRVEMTQPEDSQWGTTQKVDLYVTSPIIDNKLGVAVRGSIYNQEESDWILAAGEEQSGRNPAPAETQKYNFGTRLTFTPNEDNDFWVDIDVAKTDYNNDDGRLGTRDALTTVTGNLPGYKDELSFNRDQIAAGHKHRFANSELETSLAISKTETLGRTIPGGYADLGTSGDYDDTSIIIGDDRLLENTNTVLDTKYVNYALDDHIVTVGGQYWDAELKDGLLSSAPNQKMSAIFVEDEWSLKDDLALTLGGRYDHHDAFGGNFSPRAYLVWNTTDTVTIKGGVSQAFKAPDLGDLVEGVNGISGQGTNPNIGNPNLQPEVSTNTEIGVLFDNRQGTTASATVFHNEIEDKISSGGDCSVDYISSCAFGNETDESYDINIDEAKTWGLELATSFELTTDWSLGLNYTWTDSEITENGDKNGKLSNTPEHMASANLRWKANEKLNIWLSSQYRSSAQRHDGLQSELTEDQKTEGNLKAYTIFNLGGAYKVSENLVINAGINNLLDTNFAEYKTYINSDDELVYINTYFDGTGTGSGNPIQGRTYVVSGTYNF</sequence>
<dbReference type="Gene3D" id="2.40.170.20">
    <property type="entry name" value="TonB-dependent receptor, beta-barrel domain"/>
    <property type="match status" value="1"/>
</dbReference>
<dbReference type="Proteomes" id="UP001139095">
    <property type="component" value="Unassembled WGS sequence"/>
</dbReference>
<feature type="domain" description="TonB-dependent receptor-like beta-barrel" evidence="13">
    <location>
        <begin position="245"/>
        <end position="680"/>
    </location>
</feature>
<dbReference type="Gene3D" id="2.170.130.10">
    <property type="entry name" value="TonB-dependent receptor, plug domain"/>
    <property type="match status" value="1"/>
</dbReference>
<comment type="subcellular location">
    <subcellularLocation>
        <location evidence="1 10">Cell outer membrane</location>
        <topology evidence="1 10">Multi-pass membrane protein</topology>
    </subcellularLocation>
</comment>
<evidence type="ECO:0000259" key="13">
    <source>
        <dbReference type="Pfam" id="PF00593"/>
    </source>
</evidence>
<evidence type="ECO:0000256" key="11">
    <source>
        <dbReference type="RuleBase" id="RU003357"/>
    </source>
</evidence>
<feature type="signal peptide" evidence="12">
    <location>
        <begin position="1"/>
        <end position="28"/>
    </location>
</feature>
<evidence type="ECO:0000256" key="5">
    <source>
        <dbReference type="ARBA" id="ARBA00022729"/>
    </source>
</evidence>
<organism evidence="15 16">
    <name type="scientific">Marinomonas algarum</name>
    <dbReference type="NCBI Taxonomy" id="2883105"/>
    <lineage>
        <taxon>Bacteria</taxon>
        <taxon>Pseudomonadati</taxon>
        <taxon>Pseudomonadota</taxon>
        <taxon>Gammaproteobacteria</taxon>
        <taxon>Oceanospirillales</taxon>
        <taxon>Oceanospirillaceae</taxon>
        <taxon>Marinomonas</taxon>
    </lineage>
</organism>
<evidence type="ECO:0000259" key="14">
    <source>
        <dbReference type="Pfam" id="PF07715"/>
    </source>
</evidence>
<dbReference type="InterPro" id="IPR037066">
    <property type="entry name" value="Plug_dom_sf"/>
</dbReference>
<accession>A0A9X1RSM0</accession>
<keyword evidence="6" id="KW-0406">Ion transport</keyword>
<evidence type="ECO:0000256" key="8">
    <source>
        <dbReference type="ARBA" id="ARBA00023136"/>
    </source>
</evidence>
<feature type="chain" id="PRO_5040881811" evidence="12">
    <location>
        <begin position="29"/>
        <end position="729"/>
    </location>
</feature>
<dbReference type="InterPro" id="IPR012910">
    <property type="entry name" value="Plug_dom"/>
</dbReference>
<evidence type="ECO:0000256" key="6">
    <source>
        <dbReference type="ARBA" id="ARBA00023065"/>
    </source>
</evidence>
<dbReference type="RefSeq" id="WP_226755443.1">
    <property type="nucleotide sequence ID" value="NZ_JAJATW010000038.1"/>
</dbReference>
<evidence type="ECO:0000256" key="7">
    <source>
        <dbReference type="ARBA" id="ARBA00023077"/>
    </source>
</evidence>
<dbReference type="PANTHER" id="PTHR30069">
    <property type="entry name" value="TONB-DEPENDENT OUTER MEMBRANE RECEPTOR"/>
    <property type="match status" value="1"/>
</dbReference>
<evidence type="ECO:0000256" key="2">
    <source>
        <dbReference type="ARBA" id="ARBA00022448"/>
    </source>
</evidence>
<comment type="caution">
    <text evidence="15">The sequence shown here is derived from an EMBL/GenBank/DDBJ whole genome shotgun (WGS) entry which is preliminary data.</text>
</comment>
<dbReference type="PANTHER" id="PTHR30069:SF53">
    <property type="entry name" value="COLICIN I RECEPTOR-RELATED"/>
    <property type="match status" value="1"/>
</dbReference>
<dbReference type="InterPro" id="IPR000531">
    <property type="entry name" value="Beta-barrel_TonB"/>
</dbReference>
<comment type="similarity">
    <text evidence="10 11">Belongs to the TonB-dependent receptor family.</text>
</comment>
<evidence type="ECO:0000256" key="10">
    <source>
        <dbReference type="PROSITE-ProRule" id="PRU01360"/>
    </source>
</evidence>
<keyword evidence="8 10" id="KW-0472">Membrane</keyword>
<evidence type="ECO:0000256" key="3">
    <source>
        <dbReference type="ARBA" id="ARBA00022452"/>
    </source>
</evidence>
<keyword evidence="7 11" id="KW-0798">TonB box</keyword>
<dbReference type="EMBL" id="JAJATW010000038">
    <property type="protein sequence ID" value="MCB5163100.1"/>
    <property type="molecule type" value="Genomic_DNA"/>
</dbReference>
<proteinExistence type="inferred from homology"/>
<evidence type="ECO:0000256" key="12">
    <source>
        <dbReference type="SAM" id="SignalP"/>
    </source>
</evidence>
<dbReference type="AlphaFoldDB" id="A0A9X1RSM0"/>
<keyword evidence="5 12" id="KW-0732">Signal</keyword>
<gene>
    <name evidence="15" type="ORF">LG368_14600</name>
</gene>
<dbReference type="InterPro" id="IPR036942">
    <property type="entry name" value="Beta-barrel_TonB_sf"/>
</dbReference>
<dbReference type="InterPro" id="IPR039426">
    <property type="entry name" value="TonB-dep_rcpt-like"/>
</dbReference>
<evidence type="ECO:0000256" key="4">
    <source>
        <dbReference type="ARBA" id="ARBA00022692"/>
    </source>
</evidence>
<keyword evidence="4 10" id="KW-0812">Transmembrane</keyword>
<name>A0A9X1RSM0_9GAMM</name>
<evidence type="ECO:0000313" key="15">
    <source>
        <dbReference type="EMBL" id="MCB5163100.1"/>
    </source>
</evidence>
<dbReference type="CDD" id="cd01347">
    <property type="entry name" value="ligand_gated_channel"/>
    <property type="match status" value="1"/>
</dbReference>
<keyword evidence="3 10" id="KW-1134">Transmembrane beta strand</keyword>
<dbReference type="GO" id="GO:0044718">
    <property type="term" value="P:siderophore transmembrane transport"/>
    <property type="evidence" value="ECO:0007669"/>
    <property type="project" value="TreeGrafter"/>
</dbReference>
<keyword evidence="2 10" id="KW-0813">Transport</keyword>
<evidence type="ECO:0000256" key="9">
    <source>
        <dbReference type="ARBA" id="ARBA00023237"/>
    </source>
</evidence>
<keyword evidence="15" id="KW-0675">Receptor</keyword>
<reference evidence="15" key="1">
    <citation type="submission" date="2021-10" db="EMBL/GenBank/DDBJ databases">
        <title>Marinomonas pontica sp. nov., isolated from the Black Sea.</title>
        <authorList>
            <person name="Zhao L.-H."/>
            <person name="Xue J.-H."/>
        </authorList>
    </citation>
    <scope>NUCLEOTIDE SEQUENCE</scope>
    <source>
        <strain evidence="15">E8</strain>
    </source>
</reference>
<dbReference type="Pfam" id="PF00593">
    <property type="entry name" value="TonB_dep_Rec_b-barrel"/>
    <property type="match status" value="1"/>
</dbReference>
<protein>
    <submittedName>
        <fullName evidence="15">TonB-dependent receptor</fullName>
    </submittedName>
</protein>
<feature type="domain" description="TonB-dependent receptor plug" evidence="14">
    <location>
        <begin position="51"/>
        <end position="164"/>
    </location>
</feature>
<dbReference type="Pfam" id="PF07715">
    <property type="entry name" value="Plug"/>
    <property type="match status" value="1"/>
</dbReference>
<dbReference type="PROSITE" id="PS52016">
    <property type="entry name" value="TONB_DEPENDENT_REC_3"/>
    <property type="match status" value="1"/>
</dbReference>